<organism evidence="1 2">
    <name type="scientific">Leptosia nina</name>
    <dbReference type="NCBI Taxonomy" id="320188"/>
    <lineage>
        <taxon>Eukaryota</taxon>
        <taxon>Metazoa</taxon>
        <taxon>Ecdysozoa</taxon>
        <taxon>Arthropoda</taxon>
        <taxon>Hexapoda</taxon>
        <taxon>Insecta</taxon>
        <taxon>Pterygota</taxon>
        <taxon>Neoptera</taxon>
        <taxon>Endopterygota</taxon>
        <taxon>Lepidoptera</taxon>
        <taxon>Glossata</taxon>
        <taxon>Ditrysia</taxon>
        <taxon>Papilionoidea</taxon>
        <taxon>Pieridae</taxon>
        <taxon>Pierinae</taxon>
        <taxon>Leptosia</taxon>
    </lineage>
</organism>
<comment type="caution">
    <text evidence="1">The sequence shown here is derived from an EMBL/GenBank/DDBJ whole genome shotgun (WGS) entry which is preliminary data.</text>
</comment>
<name>A0AAV1JM96_9NEOP</name>
<accession>A0AAV1JM96</accession>
<gene>
    <name evidence="1" type="ORF">LNINA_LOCUS9290</name>
</gene>
<dbReference type="Proteomes" id="UP001497472">
    <property type="component" value="Unassembled WGS sequence"/>
</dbReference>
<proteinExistence type="predicted"/>
<evidence type="ECO:0000313" key="1">
    <source>
        <dbReference type="EMBL" id="CAK1550041.1"/>
    </source>
</evidence>
<sequence>MCRDCVDRGRVCAASLSALVFDGCAGAGSNHFECKFTSNHGFYYQPASFTKREWPLAEILMRDEKHGVDTKLENKGMGEKRRLKQRIITLAALRISDVGPVQRPNEIAVFFHAPETNKGCKFVLTPRSILFGSPEAGTRTTAVIETVLFVC</sequence>
<keyword evidence="2" id="KW-1185">Reference proteome</keyword>
<dbReference type="EMBL" id="CAVLEF010000040">
    <property type="protein sequence ID" value="CAK1550041.1"/>
    <property type="molecule type" value="Genomic_DNA"/>
</dbReference>
<reference evidence="1 2" key="1">
    <citation type="submission" date="2023-11" db="EMBL/GenBank/DDBJ databases">
        <authorList>
            <person name="Okamura Y."/>
        </authorList>
    </citation>
    <scope>NUCLEOTIDE SEQUENCE [LARGE SCALE GENOMIC DNA]</scope>
</reference>
<evidence type="ECO:0000313" key="2">
    <source>
        <dbReference type="Proteomes" id="UP001497472"/>
    </source>
</evidence>
<dbReference type="AlphaFoldDB" id="A0AAV1JM96"/>
<protein>
    <submittedName>
        <fullName evidence="1">Uncharacterized protein</fullName>
    </submittedName>
</protein>